<dbReference type="PANTHER" id="PTHR43798">
    <property type="entry name" value="MONOACYLGLYCEROL LIPASE"/>
    <property type="match status" value="1"/>
</dbReference>
<dbReference type="GO" id="GO:0016020">
    <property type="term" value="C:membrane"/>
    <property type="evidence" value="ECO:0007669"/>
    <property type="project" value="TreeGrafter"/>
</dbReference>
<dbReference type="EMBL" id="UOEH01000376">
    <property type="protein sequence ID" value="VAW02847.1"/>
    <property type="molecule type" value="Genomic_DNA"/>
</dbReference>
<dbReference type="PANTHER" id="PTHR43798:SF33">
    <property type="entry name" value="HYDROLASE, PUTATIVE (AFU_ORTHOLOGUE AFUA_2G14860)-RELATED"/>
    <property type="match status" value="1"/>
</dbReference>
<sequence length="298" mass="32277">MFSNPRGGALKAARGLRKIGEIDRQSIGDLEIEYWRAGAGSKTIVFIHGNSAGKEVFHHQFATLSRQGYSLLAIDLPGHGGSSDSKSPERDYNFPAFALLVKRLLAALNIETPLLVGWSLGGHVVIEMAGRGFDIAGAMIFGSPPVGPGLGEDFERAFLPSEAMAVTLKENPSSDDLATYVNGLYGSLNPRPEAFVRLAERMDGAVRSHMGAHWAAGDEGCHQKTVVAGWDKPICVIHGDEDVFASGDYIVNLKWRNLWRNEVIRMEGVGHAPFVETPDRFNSILSAFSADVFAGPRT</sequence>
<dbReference type="InterPro" id="IPR000073">
    <property type="entry name" value="AB_hydrolase_1"/>
</dbReference>
<name>A0A3B0SPE4_9ZZZZ</name>
<reference evidence="2" key="1">
    <citation type="submission" date="2018-06" db="EMBL/GenBank/DDBJ databases">
        <authorList>
            <person name="Zhirakovskaya E."/>
        </authorList>
    </citation>
    <scope>NUCLEOTIDE SEQUENCE</scope>
</reference>
<organism evidence="2">
    <name type="scientific">hydrothermal vent metagenome</name>
    <dbReference type="NCBI Taxonomy" id="652676"/>
    <lineage>
        <taxon>unclassified sequences</taxon>
        <taxon>metagenomes</taxon>
        <taxon>ecological metagenomes</taxon>
    </lineage>
</organism>
<protein>
    <recommendedName>
        <fullName evidence="1">AB hydrolase-1 domain-containing protein</fullName>
    </recommendedName>
</protein>
<accession>A0A3B0SPE4</accession>
<dbReference type="PRINTS" id="PR00111">
    <property type="entry name" value="ABHYDROLASE"/>
</dbReference>
<evidence type="ECO:0000313" key="2">
    <source>
        <dbReference type="EMBL" id="VAW02847.1"/>
    </source>
</evidence>
<proteinExistence type="predicted"/>
<gene>
    <name evidence="2" type="ORF">MNBD_ALPHA05-1941</name>
</gene>
<dbReference type="InterPro" id="IPR029058">
    <property type="entry name" value="AB_hydrolase_fold"/>
</dbReference>
<dbReference type="Pfam" id="PF12697">
    <property type="entry name" value="Abhydrolase_6"/>
    <property type="match status" value="1"/>
</dbReference>
<dbReference type="Gene3D" id="3.40.50.1820">
    <property type="entry name" value="alpha/beta hydrolase"/>
    <property type="match status" value="1"/>
</dbReference>
<dbReference type="InterPro" id="IPR050266">
    <property type="entry name" value="AB_hydrolase_sf"/>
</dbReference>
<feature type="domain" description="AB hydrolase-1" evidence="1">
    <location>
        <begin position="44"/>
        <end position="282"/>
    </location>
</feature>
<dbReference type="SUPFAM" id="SSF53474">
    <property type="entry name" value="alpha/beta-Hydrolases"/>
    <property type="match status" value="1"/>
</dbReference>
<evidence type="ECO:0000259" key="1">
    <source>
        <dbReference type="Pfam" id="PF12697"/>
    </source>
</evidence>
<dbReference type="AlphaFoldDB" id="A0A3B0SPE4"/>